<evidence type="ECO:0000256" key="4">
    <source>
        <dbReference type="ARBA" id="ARBA00023136"/>
    </source>
</evidence>
<evidence type="ECO:0000256" key="1">
    <source>
        <dbReference type="ARBA" id="ARBA00004141"/>
    </source>
</evidence>
<dbReference type="Proteomes" id="UP000186583">
    <property type="component" value="Unassembled WGS sequence"/>
</dbReference>
<keyword evidence="5" id="KW-0175">Coiled coil</keyword>
<comment type="caution">
    <text evidence="7">The sequence shown here is derived from an EMBL/GenBank/DDBJ whole genome shotgun (WGS) entry which is preliminary data.</text>
</comment>
<keyword evidence="8" id="KW-1185">Reference proteome</keyword>
<dbReference type="Gene3D" id="1.20.58.340">
    <property type="entry name" value="Magnesium transport protein CorA, transmembrane region"/>
    <property type="match status" value="1"/>
</dbReference>
<evidence type="ECO:0000256" key="2">
    <source>
        <dbReference type="ARBA" id="ARBA00022692"/>
    </source>
</evidence>
<protein>
    <recommendedName>
        <fullName evidence="9">Magnesium transport protein CorA</fullName>
    </recommendedName>
</protein>
<evidence type="ECO:0008006" key="9">
    <source>
        <dbReference type="Google" id="ProtNLM"/>
    </source>
</evidence>
<feature type="transmembrane region" description="Helical" evidence="6">
    <location>
        <begin position="221"/>
        <end position="239"/>
    </location>
</feature>
<dbReference type="AlphaFoldDB" id="A0A1Q8S4I2"/>
<dbReference type="InterPro" id="IPR045863">
    <property type="entry name" value="CorA_TM1_TM2"/>
</dbReference>
<comment type="subcellular location">
    <subcellularLocation>
        <location evidence="1">Membrane</location>
        <topology evidence="1">Multi-pass membrane protein</topology>
    </subcellularLocation>
</comment>
<feature type="transmembrane region" description="Helical" evidence="6">
    <location>
        <begin position="259"/>
        <end position="280"/>
    </location>
</feature>
<sequence length="307" mass="34831">MSADLLEDLALSSTYIPSTASNFAIMYGCNDVQMAIIEDRIRKAGDQLHHPLLMPGIFAELERDRLVKAVEKLIDRFTLRSDRLENATWSPESDLDGKQTQEHLSLCLQSRSLMDHIRSVKRQLNKLLREIDEVNEELASLSAANQLPADLASLTSVGKKMKRRVQDIMIEYDDKIDDCNMMLCNTSLAMQTVWNHIARTDSKTNNVIAVQTRHESTQMRTIALLTMIYLPLSSVAGIFSMDMFNWEAADGESIVSKHIWLFGVLAAGLTLLTFLAWFLGTRREKVLAEKSDEYFEKPERRNTGAFV</sequence>
<dbReference type="GO" id="GO:0016020">
    <property type="term" value="C:membrane"/>
    <property type="evidence" value="ECO:0007669"/>
    <property type="project" value="UniProtKB-SubCell"/>
</dbReference>
<keyword evidence="2 6" id="KW-0812">Transmembrane</keyword>
<evidence type="ECO:0000256" key="5">
    <source>
        <dbReference type="SAM" id="Coils"/>
    </source>
</evidence>
<organism evidence="7 8">
    <name type="scientific">Colletotrichum chlorophyti</name>
    <dbReference type="NCBI Taxonomy" id="708187"/>
    <lineage>
        <taxon>Eukaryota</taxon>
        <taxon>Fungi</taxon>
        <taxon>Dikarya</taxon>
        <taxon>Ascomycota</taxon>
        <taxon>Pezizomycotina</taxon>
        <taxon>Sordariomycetes</taxon>
        <taxon>Hypocreomycetidae</taxon>
        <taxon>Glomerellales</taxon>
        <taxon>Glomerellaceae</taxon>
        <taxon>Colletotrichum</taxon>
    </lineage>
</organism>
<dbReference type="SUPFAM" id="SSF144083">
    <property type="entry name" value="Magnesium transport protein CorA, transmembrane region"/>
    <property type="match status" value="1"/>
</dbReference>
<evidence type="ECO:0000256" key="6">
    <source>
        <dbReference type="SAM" id="Phobius"/>
    </source>
</evidence>
<gene>
    <name evidence="7" type="ORF">CCHL11_04449</name>
</gene>
<evidence type="ECO:0000256" key="3">
    <source>
        <dbReference type="ARBA" id="ARBA00022989"/>
    </source>
</evidence>
<name>A0A1Q8S4I2_9PEZI</name>
<accession>A0A1Q8S4I2</accession>
<feature type="coiled-coil region" evidence="5">
    <location>
        <begin position="67"/>
        <end position="144"/>
    </location>
</feature>
<evidence type="ECO:0000313" key="8">
    <source>
        <dbReference type="Proteomes" id="UP000186583"/>
    </source>
</evidence>
<keyword evidence="4 6" id="KW-0472">Membrane</keyword>
<reference evidence="7 8" key="1">
    <citation type="submission" date="2016-11" db="EMBL/GenBank/DDBJ databases">
        <title>Draft Genome Assembly of Colletotrichum chlorophyti a pathogen of herbaceous plants.</title>
        <authorList>
            <person name="Gan P."/>
            <person name="Narusaka M."/>
            <person name="Tsushima A."/>
            <person name="Narusaka Y."/>
            <person name="Takano Y."/>
            <person name="Shirasu K."/>
        </authorList>
    </citation>
    <scope>NUCLEOTIDE SEQUENCE [LARGE SCALE GENOMIC DNA]</scope>
    <source>
        <strain evidence="7 8">NTL11</strain>
    </source>
</reference>
<dbReference type="STRING" id="708187.A0A1Q8S4I2"/>
<evidence type="ECO:0000313" key="7">
    <source>
        <dbReference type="EMBL" id="OLN96286.1"/>
    </source>
</evidence>
<dbReference type="OrthoDB" id="3561681at2759"/>
<keyword evidence="3 6" id="KW-1133">Transmembrane helix</keyword>
<dbReference type="EMBL" id="MPGH01000019">
    <property type="protein sequence ID" value="OLN96286.1"/>
    <property type="molecule type" value="Genomic_DNA"/>
</dbReference>
<proteinExistence type="predicted"/>